<keyword evidence="1" id="KW-0812">Transmembrane</keyword>
<keyword evidence="2" id="KW-0732">Signal</keyword>
<sequence>MGIGAALVVIFAAFTAATDVAVAIDNTVDFVTVSCFWGVGAAFACLVLFVVAAVAVAVWGDLLQSQREPQMYVSVPLEAPHQVCGEEGDDAGVSSVARGLDDIVMTDDGLSCEFRVGEKCEGKGEEEEEECIEDVRLSLVLEDEEGRAVVDVEDGKDHV</sequence>
<evidence type="ECO:0000313" key="3">
    <source>
        <dbReference type="EMBL" id="QSZ34382.1"/>
    </source>
</evidence>
<dbReference type="Proteomes" id="UP000672032">
    <property type="component" value="Chromosome 4"/>
</dbReference>
<gene>
    <name evidence="3" type="ORF">DSL72_005974</name>
</gene>
<dbReference type="EMBL" id="CP063408">
    <property type="protein sequence ID" value="QSZ34382.1"/>
    <property type="molecule type" value="Genomic_DNA"/>
</dbReference>
<keyword evidence="1" id="KW-1133">Transmembrane helix</keyword>
<evidence type="ECO:0000313" key="4">
    <source>
        <dbReference type="Proteomes" id="UP000672032"/>
    </source>
</evidence>
<reference evidence="3" key="1">
    <citation type="submission" date="2020-10" db="EMBL/GenBank/DDBJ databases">
        <title>Genome Sequence of Monilinia vaccinii-corymbosi Sheds Light on Mummy Berry Disease Infection of Blueberry and Mating Type.</title>
        <authorList>
            <person name="Yow A.G."/>
            <person name="Zhang Y."/>
            <person name="Bansal K."/>
            <person name="Eacker S.M."/>
            <person name="Sullivan S."/>
            <person name="Liachko I."/>
            <person name="Cubeta M.A."/>
            <person name="Rollins J.A."/>
            <person name="Ashrafi H."/>
        </authorList>
    </citation>
    <scope>NUCLEOTIDE SEQUENCE</scope>
    <source>
        <strain evidence="3">RL-1</strain>
    </source>
</reference>
<evidence type="ECO:0000256" key="1">
    <source>
        <dbReference type="SAM" id="Phobius"/>
    </source>
</evidence>
<feature type="transmembrane region" description="Helical" evidence="1">
    <location>
        <begin position="39"/>
        <end position="62"/>
    </location>
</feature>
<evidence type="ECO:0008006" key="5">
    <source>
        <dbReference type="Google" id="ProtNLM"/>
    </source>
</evidence>
<accession>A0A8A3PGI3</accession>
<organism evidence="3 4">
    <name type="scientific">Monilinia vaccinii-corymbosi</name>
    <dbReference type="NCBI Taxonomy" id="61207"/>
    <lineage>
        <taxon>Eukaryota</taxon>
        <taxon>Fungi</taxon>
        <taxon>Dikarya</taxon>
        <taxon>Ascomycota</taxon>
        <taxon>Pezizomycotina</taxon>
        <taxon>Leotiomycetes</taxon>
        <taxon>Helotiales</taxon>
        <taxon>Sclerotiniaceae</taxon>
        <taxon>Monilinia</taxon>
    </lineage>
</organism>
<dbReference type="AlphaFoldDB" id="A0A8A3PGI3"/>
<keyword evidence="4" id="KW-1185">Reference proteome</keyword>
<evidence type="ECO:0000256" key="2">
    <source>
        <dbReference type="SAM" id="SignalP"/>
    </source>
</evidence>
<keyword evidence="1" id="KW-0472">Membrane</keyword>
<proteinExistence type="predicted"/>
<name>A0A8A3PGI3_9HELO</name>
<protein>
    <recommendedName>
        <fullName evidence="5">MARVEL domain-containing protein</fullName>
    </recommendedName>
</protein>
<feature type="signal peptide" evidence="2">
    <location>
        <begin position="1"/>
        <end position="23"/>
    </location>
</feature>
<feature type="chain" id="PRO_5032798732" description="MARVEL domain-containing protein" evidence="2">
    <location>
        <begin position="24"/>
        <end position="159"/>
    </location>
</feature>